<keyword evidence="2" id="KW-1185">Reference proteome</keyword>
<dbReference type="AlphaFoldDB" id="A0A225DTG1"/>
<sequence length="113" mass="13164">MTTVGRIERLEKVYFGRDCPACGRAFHPRDDPTPEWDPPAEYHRVICDTLGPALKRSPEPPDPCPKCRRPADPDGWEFVIKYATPHELKALQRALKRVMPAYVYYDIERRRGR</sequence>
<reference evidence="2" key="1">
    <citation type="submission" date="2017-06" db="EMBL/GenBank/DDBJ databases">
        <title>Genome analysis of Fimbriiglobus ruber SP5, the first member of the order Planctomycetales with confirmed chitinolytic capability.</title>
        <authorList>
            <person name="Ravin N.V."/>
            <person name="Rakitin A.L."/>
            <person name="Ivanova A.A."/>
            <person name="Beletsky A.V."/>
            <person name="Kulichevskaya I.S."/>
            <person name="Mardanov A.V."/>
            <person name="Dedysh S.N."/>
        </authorList>
    </citation>
    <scope>NUCLEOTIDE SEQUENCE [LARGE SCALE GENOMIC DNA]</scope>
    <source>
        <strain evidence="2">SP5</strain>
    </source>
</reference>
<name>A0A225DTG1_9BACT</name>
<proteinExistence type="predicted"/>
<dbReference type="Proteomes" id="UP000214646">
    <property type="component" value="Unassembled WGS sequence"/>
</dbReference>
<comment type="caution">
    <text evidence="1">The sequence shown here is derived from an EMBL/GenBank/DDBJ whole genome shotgun (WGS) entry which is preliminary data.</text>
</comment>
<gene>
    <name evidence="1" type="ORF">FRUB_05970</name>
</gene>
<protein>
    <submittedName>
        <fullName evidence="1">Uncharacterized protein</fullName>
    </submittedName>
</protein>
<evidence type="ECO:0000313" key="1">
    <source>
        <dbReference type="EMBL" id="OWK39407.1"/>
    </source>
</evidence>
<organism evidence="1 2">
    <name type="scientific">Fimbriiglobus ruber</name>
    <dbReference type="NCBI Taxonomy" id="1908690"/>
    <lineage>
        <taxon>Bacteria</taxon>
        <taxon>Pseudomonadati</taxon>
        <taxon>Planctomycetota</taxon>
        <taxon>Planctomycetia</taxon>
        <taxon>Gemmatales</taxon>
        <taxon>Gemmataceae</taxon>
        <taxon>Fimbriiglobus</taxon>
    </lineage>
</organism>
<dbReference type="RefSeq" id="WP_088256884.1">
    <property type="nucleotide sequence ID" value="NZ_NIDE01000010.1"/>
</dbReference>
<accession>A0A225DTG1</accession>
<dbReference type="EMBL" id="NIDE01000010">
    <property type="protein sequence ID" value="OWK39407.1"/>
    <property type="molecule type" value="Genomic_DNA"/>
</dbReference>
<evidence type="ECO:0000313" key="2">
    <source>
        <dbReference type="Proteomes" id="UP000214646"/>
    </source>
</evidence>